<dbReference type="GO" id="GO:0016787">
    <property type="term" value="F:hydrolase activity"/>
    <property type="evidence" value="ECO:0007669"/>
    <property type="project" value="UniProtKB-KW"/>
</dbReference>
<evidence type="ECO:0000256" key="1">
    <source>
        <dbReference type="RuleBase" id="RU363044"/>
    </source>
</evidence>
<protein>
    <recommendedName>
        <fullName evidence="1">ATP-dependent DNA helicase</fullName>
        <ecNumber evidence="1">5.6.2.3</ecNumber>
    </recommendedName>
</protein>
<organism evidence="5 6">
    <name type="scientific">Lupinus luteus</name>
    <name type="common">European yellow lupine</name>
    <dbReference type="NCBI Taxonomy" id="3873"/>
    <lineage>
        <taxon>Eukaryota</taxon>
        <taxon>Viridiplantae</taxon>
        <taxon>Streptophyta</taxon>
        <taxon>Embryophyta</taxon>
        <taxon>Tracheophyta</taxon>
        <taxon>Spermatophyta</taxon>
        <taxon>Magnoliopsida</taxon>
        <taxon>eudicotyledons</taxon>
        <taxon>Gunneridae</taxon>
        <taxon>Pentapetalae</taxon>
        <taxon>rosids</taxon>
        <taxon>fabids</taxon>
        <taxon>Fabales</taxon>
        <taxon>Fabaceae</taxon>
        <taxon>Papilionoideae</taxon>
        <taxon>50 kb inversion clade</taxon>
        <taxon>genistoids sensu lato</taxon>
        <taxon>core genistoids</taxon>
        <taxon>Genisteae</taxon>
        <taxon>Lupinus</taxon>
    </lineage>
</organism>
<keyword evidence="6" id="KW-1185">Reference proteome</keyword>
<dbReference type="Gene3D" id="3.40.50.300">
    <property type="entry name" value="P-loop containing nucleotide triphosphate hydrolases"/>
    <property type="match status" value="1"/>
</dbReference>
<comment type="cofactor">
    <cofactor evidence="1">
        <name>Mg(2+)</name>
        <dbReference type="ChEBI" id="CHEBI:18420"/>
    </cofactor>
</comment>
<dbReference type="GO" id="GO:0005524">
    <property type="term" value="F:ATP binding"/>
    <property type="evidence" value="ECO:0007669"/>
    <property type="project" value="UniProtKB-KW"/>
</dbReference>
<evidence type="ECO:0000259" key="3">
    <source>
        <dbReference type="Pfam" id="PF14214"/>
    </source>
</evidence>
<keyword evidence="1" id="KW-0547">Nucleotide-binding</keyword>
<keyword evidence="1" id="KW-0378">Hydrolase</keyword>
<keyword evidence="1" id="KW-0347">Helicase</keyword>
<evidence type="ECO:0000313" key="5">
    <source>
        <dbReference type="EMBL" id="CAL0318332.1"/>
    </source>
</evidence>
<dbReference type="InterPro" id="IPR049163">
    <property type="entry name" value="Pif1-like_2B_dom"/>
</dbReference>
<dbReference type="GO" id="GO:0006281">
    <property type="term" value="P:DNA repair"/>
    <property type="evidence" value="ECO:0007669"/>
    <property type="project" value="UniProtKB-KW"/>
</dbReference>
<comment type="similarity">
    <text evidence="1">Belongs to the helicase family.</text>
</comment>
<dbReference type="EC" id="5.6.2.3" evidence="1"/>
<feature type="domain" description="DNA helicase Pif1-like 2B" evidence="4">
    <location>
        <begin position="1061"/>
        <end position="1103"/>
    </location>
</feature>
<dbReference type="InterPro" id="IPR010285">
    <property type="entry name" value="DNA_helicase_pif1-like_DEAD"/>
</dbReference>
<dbReference type="EMBL" id="CAXHTB010000013">
    <property type="protein sequence ID" value="CAL0318332.1"/>
    <property type="molecule type" value="Genomic_DNA"/>
</dbReference>
<keyword evidence="1" id="KW-0233">DNA recombination</keyword>
<comment type="caution">
    <text evidence="5">The sequence shown here is derived from an EMBL/GenBank/DDBJ whole genome shotgun (WGS) entry which is preliminary data.</text>
</comment>
<dbReference type="Pfam" id="PF05970">
    <property type="entry name" value="PIF1"/>
    <property type="match status" value="1"/>
</dbReference>
<dbReference type="InterPro" id="IPR027417">
    <property type="entry name" value="P-loop_NTPase"/>
</dbReference>
<dbReference type="PANTHER" id="PTHR10492:SF101">
    <property type="entry name" value="ATP-DEPENDENT DNA HELICASE"/>
    <property type="match status" value="1"/>
</dbReference>
<evidence type="ECO:0000313" key="6">
    <source>
        <dbReference type="Proteomes" id="UP001497480"/>
    </source>
</evidence>
<comment type="catalytic activity">
    <reaction evidence="1">
        <text>ATP + H2O = ADP + phosphate + H(+)</text>
        <dbReference type="Rhea" id="RHEA:13065"/>
        <dbReference type="ChEBI" id="CHEBI:15377"/>
        <dbReference type="ChEBI" id="CHEBI:15378"/>
        <dbReference type="ChEBI" id="CHEBI:30616"/>
        <dbReference type="ChEBI" id="CHEBI:43474"/>
        <dbReference type="ChEBI" id="CHEBI:456216"/>
        <dbReference type="EC" id="5.6.2.3"/>
    </reaction>
</comment>
<proteinExistence type="inferred from homology"/>
<dbReference type="GO" id="GO:0006310">
    <property type="term" value="P:DNA recombination"/>
    <property type="evidence" value="ECO:0007669"/>
    <property type="project" value="UniProtKB-KW"/>
</dbReference>
<dbReference type="CDD" id="cd18809">
    <property type="entry name" value="SF1_C_RecD"/>
    <property type="match status" value="1"/>
</dbReference>
<accession>A0AAV1XAV8</accession>
<dbReference type="PANTHER" id="PTHR10492">
    <property type="match status" value="1"/>
</dbReference>
<dbReference type="Pfam" id="PF21530">
    <property type="entry name" value="Pif1_2B_dom"/>
    <property type="match status" value="1"/>
</dbReference>
<dbReference type="GO" id="GO:0043139">
    <property type="term" value="F:5'-3' DNA helicase activity"/>
    <property type="evidence" value="ECO:0007669"/>
    <property type="project" value="UniProtKB-EC"/>
</dbReference>
<evidence type="ECO:0000259" key="4">
    <source>
        <dbReference type="Pfam" id="PF21530"/>
    </source>
</evidence>
<dbReference type="AlphaFoldDB" id="A0AAV1XAV8"/>
<dbReference type="Pfam" id="PF14214">
    <property type="entry name" value="Helitron_like_N"/>
    <property type="match status" value="1"/>
</dbReference>
<keyword evidence="1" id="KW-0067">ATP-binding</keyword>
<dbReference type="Proteomes" id="UP001497480">
    <property type="component" value="Unassembled WGS sequence"/>
</dbReference>
<evidence type="ECO:0000259" key="2">
    <source>
        <dbReference type="Pfam" id="PF05970"/>
    </source>
</evidence>
<dbReference type="FunFam" id="3.40.50.300:FF:002884">
    <property type="entry name" value="ATP-dependent DNA helicase"/>
    <property type="match status" value="1"/>
</dbReference>
<feature type="domain" description="Helitron helicase-like" evidence="3">
    <location>
        <begin position="264"/>
        <end position="445"/>
    </location>
</feature>
<dbReference type="InterPro" id="IPR025476">
    <property type="entry name" value="Helitron_helicase-like"/>
</dbReference>
<reference evidence="5 6" key="1">
    <citation type="submission" date="2024-03" db="EMBL/GenBank/DDBJ databases">
        <authorList>
            <person name="Martinez-Hernandez J."/>
        </authorList>
    </citation>
    <scope>NUCLEOTIDE SEQUENCE [LARGE SCALE GENOMIC DNA]</scope>
</reference>
<keyword evidence="1" id="KW-0234">DNA repair</keyword>
<gene>
    <name evidence="5" type="ORF">LLUT_LOCUS19392</name>
</gene>
<name>A0AAV1XAV8_LUPLU</name>
<sequence length="1226" mass="139848">MIASQLPTPTSCAWCNARLFHHEKQSICCLHGKVWLQQTNAPQQLLHLIVESSDEGRHFRQHIRGYNHIFAFTSLGVHLDKNLSGSGRGVYTFRAQGSIYHNIGGLHPSEGDRPRFLQLYIYDTDHELQNRMLENPQLHENVVSKLQQILHHHNPFVHVFRQLASRTDVHLCNLIIRERPANQPQYNLPTTSQVAAIIVDGDVETMINGRDIKVTTHAGNLMRIQETVGYYDPMQYPILLPYGTYGWDINTTSHNGRRITCREYYSYMLQIRPNDRSLLLRSGRLLQQYVVDNYVKVEAGRLRWIRQNQTNIRAEVYQGLQDALHEGEYNAANIGQRTVLPSSFIGSRRDLTQRYEDGMAIVLNDGKPDIFLTMTCNPSWSEITSELQDFQTAQDRPDLTTRIFRSKFEQLRADVIDKGVLGNVKSYMYVTEFQKRGLPHVHMLLILENNDKLRSPEEYDEIEPQLHHAVLKHMIHGPCGMLNPNSPCMKNERCKKSFPKNFSALTRQVVRLQIHLPNRQQVRFYDHQMINEILNDDHSSKTMLTQFFTLNNLDVEARHYLYSEIPKHYTWDKGTKEWNRRRNRRRVLGRIYTVSPSEGDKFYLRVLLNHVRGPTSWEYLLTVNGTCFPTFKQSAQERGFLEGDDSIRQCLVEASNLRTPIALRRLFVTILVFCEPTDVRSLWEEFEYYMVEDYPSTSSDTRTNFTNRLLRDLNDLLLLHGKQISDFDLPTLPLQDAEDNVVPRIIEEQLSFHISHEDLDAVGKLNSDQSLAFNTIMNVIEQGHSKVFFVDGPGGTGKTFLYRALISRLRSIGKIVLATATSGIAATLLPGGQTAHSRFKIPLNPDSSSVCSISKQSDLAKLITQSSAIVWDEAPMVNRYALEAVDRTLRDIIGYDAPFGGKVVILGGDFRQVLPVVPKGNNAEMIAACIVKSPLWAYTNVLHLRQNMRSLQDQNFAEYLMRIGDGVEPTIRDDFVKVPQQMAIQWEGDDSIQQLIQVIFPNLGSHGWDSCYMSERAILTPTNENVQKLNDIIIDHFPGEYHNLLSFDEVEGDTNNLYQQEYLNSITPGGLPPHVLKVKKGAPLMLLRNIDPKGGLCNGTRLLCRGTYMNMLDVEVLSGQHAGHRAFLPRIKLKTSDNAGLPFVLIRKQFPVRLSFAVTINKAQGQTIPNVGIYLPKHVFGHGQLYVALSRGVSKATTKVLIKEGRIQGEEGDFTKNIVFKDILLS</sequence>
<keyword evidence="1" id="KW-0227">DNA damage</keyword>
<feature type="domain" description="DNA helicase Pif1-like DEAD-box helicase" evidence="2">
    <location>
        <begin position="764"/>
        <end position="968"/>
    </location>
</feature>
<dbReference type="SUPFAM" id="SSF52540">
    <property type="entry name" value="P-loop containing nucleoside triphosphate hydrolases"/>
    <property type="match status" value="2"/>
</dbReference>
<dbReference type="GO" id="GO:0000723">
    <property type="term" value="P:telomere maintenance"/>
    <property type="evidence" value="ECO:0007669"/>
    <property type="project" value="InterPro"/>
</dbReference>